<name>A0A9D1J3F6_9FIRM</name>
<sequence length="207" mass="24317">MKKRKEKKEKKKLTRKQIIIIIIVTIILGIICYFASVEITKSIIDHKTMEEKLKNDDFASLRELDTIDNITLEDLVNNFNELSDDDINIDDIVDDSININDIKISFYYQDENISIVSINFNKKSKAKELISNMIRASNEEISEDTTGLIYDRVFETLGNTEDEESKTSEFFQYQGLEFSLKEYNDNDYKYSFRIGRIVEEQEETEEE</sequence>
<keyword evidence="1" id="KW-1133">Transmembrane helix</keyword>
<reference evidence="2" key="2">
    <citation type="journal article" date="2021" name="PeerJ">
        <title>Extensive microbial diversity within the chicken gut microbiome revealed by metagenomics and culture.</title>
        <authorList>
            <person name="Gilroy R."/>
            <person name="Ravi A."/>
            <person name="Getino M."/>
            <person name="Pursley I."/>
            <person name="Horton D.L."/>
            <person name="Alikhan N.F."/>
            <person name="Baker D."/>
            <person name="Gharbi K."/>
            <person name="Hall N."/>
            <person name="Watson M."/>
            <person name="Adriaenssens E.M."/>
            <person name="Foster-Nyarko E."/>
            <person name="Jarju S."/>
            <person name="Secka A."/>
            <person name="Antonio M."/>
            <person name="Oren A."/>
            <person name="Chaudhuri R.R."/>
            <person name="La Ragione R."/>
            <person name="Hildebrand F."/>
            <person name="Pallen M.J."/>
        </authorList>
    </citation>
    <scope>NUCLEOTIDE SEQUENCE</scope>
    <source>
        <strain evidence="2">CHK184-20233</strain>
    </source>
</reference>
<dbReference type="AlphaFoldDB" id="A0A9D1J3F6"/>
<keyword evidence="1" id="KW-0812">Transmembrane</keyword>
<evidence type="ECO:0000313" key="2">
    <source>
        <dbReference type="EMBL" id="HIR59363.1"/>
    </source>
</evidence>
<comment type="caution">
    <text evidence="2">The sequence shown here is derived from an EMBL/GenBank/DDBJ whole genome shotgun (WGS) entry which is preliminary data.</text>
</comment>
<accession>A0A9D1J3F6</accession>
<reference evidence="2" key="1">
    <citation type="submission" date="2020-10" db="EMBL/GenBank/DDBJ databases">
        <authorList>
            <person name="Gilroy R."/>
        </authorList>
    </citation>
    <scope>NUCLEOTIDE SEQUENCE</scope>
    <source>
        <strain evidence="2">CHK184-20233</strain>
    </source>
</reference>
<evidence type="ECO:0000313" key="3">
    <source>
        <dbReference type="Proteomes" id="UP000824232"/>
    </source>
</evidence>
<dbReference type="Proteomes" id="UP000824232">
    <property type="component" value="Unassembled WGS sequence"/>
</dbReference>
<dbReference type="EMBL" id="DVHC01000051">
    <property type="protein sequence ID" value="HIR59363.1"/>
    <property type="molecule type" value="Genomic_DNA"/>
</dbReference>
<gene>
    <name evidence="2" type="ORF">IAB38_04865</name>
</gene>
<feature type="transmembrane region" description="Helical" evidence="1">
    <location>
        <begin position="18"/>
        <end position="36"/>
    </location>
</feature>
<protein>
    <submittedName>
        <fullName evidence="2">Uncharacterized protein</fullName>
    </submittedName>
</protein>
<proteinExistence type="predicted"/>
<keyword evidence="1" id="KW-0472">Membrane</keyword>
<organism evidence="2 3">
    <name type="scientific">Candidatus Onthousia excrementipullorum</name>
    <dbReference type="NCBI Taxonomy" id="2840884"/>
    <lineage>
        <taxon>Bacteria</taxon>
        <taxon>Bacillati</taxon>
        <taxon>Bacillota</taxon>
        <taxon>Bacilli</taxon>
        <taxon>Candidatus Onthousia</taxon>
    </lineage>
</organism>
<evidence type="ECO:0000256" key="1">
    <source>
        <dbReference type="SAM" id="Phobius"/>
    </source>
</evidence>